<keyword evidence="9" id="KW-1185">Reference proteome</keyword>
<evidence type="ECO:0000259" key="7">
    <source>
        <dbReference type="Pfam" id="PF04545"/>
    </source>
</evidence>
<dbReference type="Pfam" id="PF04542">
    <property type="entry name" value="Sigma70_r2"/>
    <property type="match status" value="1"/>
</dbReference>
<keyword evidence="2" id="KW-0805">Transcription regulation</keyword>
<sequence length="206" mass="24057">MSTVTADASDFFATQWNRLRQGDETALKELFTAFHADLCQYGARLSGNEELARDCVQVVFLNLWQRRARLVEVRKVKAYLFQALRHELLKKMERQQRHSLLHQEIGHEFYGPLFSPEELVVDAERAEEQRRVLAQALNHLSAREREVIYLRYFEGLNCTQISEIMGIGYQPVLNCLYRACQRLRKDDRLRQIADLTLVAFLSVLLA</sequence>
<proteinExistence type="inferred from homology"/>
<keyword evidence="5" id="KW-0804">Transcription</keyword>
<dbReference type="InterPro" id="IPR007627">
    <property type="entry name" value="RNA_pol_sigma70_r2"/>
</dbReference>
<evidence type="ECO:0000256" key="2">
    <source>
        <dbReference type="ARBA" id="ARBA00023015"/>
    </source>
</evidence>
<evidence type="ECO:0000313" key="8">
    <source>
        <dbReference type="EMBL" id="SDL13340.1"/>
    </source>
</evidence>
<dbReference type="STRING" id="1075417.SAMN05421823_104463"/>
<dbReference type="PANTHER" id="PTHR43133:SF46">
    <property type="entry name" value="RNA POLYMERASE SIGMA-70 FACTOR ECF SUBFAMILY"/>
    <property type="match status" value="1"/>
</dbReference>
<dbReference type="InterPro" id="IPR039425">
    <property type="entry name" value="RNA_pol_sigma-70-like"/>
</dbReference>
<feature type="domain" description="RNA polymerase sigma-70 region 4" evidence="7">
    <location>
        <begin position="136"/>
        <end position="185"/>
    </location>
</feature>
<organism evidence="8 9">
    <name type="scientific">Catalinimonas alkaloidigena</name>
    <dbReference type="NCBI Taxonomy" id="1075417"/>
    <lineage>
        <taxon>Bacteria</taxon>
        <taxon>Pseudomonadati</taxon>
        <taxon>Bacteroidota</taxon>
        <taxon>Cytophagia</taxon>
        <taxon>Cytophagales</taxon>
        <taxon>Catalimonadaceae</taxon>
        <taxon>Catalinimonas</taxon>
    </lineage>
</organism>
<dbReference type="GO" id="GO:0006352">
    <property type="term" value="P:DNA-templated transcription initiation"/>
    <property type="evidence" value="ECO:0007669"/>
    <property type="project" value="InterPro"/>
</dbReference>
<evidence type="ECO:0000259" key="6">
    <source>
        <dbReference type="Pfam" id="PF04542"/>
    </source>
</evidence>
<dbReference type="InterPro" id="IPR013324">
    <property type="entry name" value="RNA_pol_sigma_r3/r4-like"/>
</dbReference>
<gene>
    <name evidence="8" type="ORF">SAMN05421823_104463</name>
</gene>
<dbReference type="NCBIfam" id="TIGR02937">
    <property type="entry name" value="sigma70-ECF"/>
    <property type="match status" value="1"/>
</dbReference>
<keyword evidence="4" id="KW-0238">DNA-binding</keyword>
<dbReference type="Proteomes" id="UP000198510">
    <property type="component" value="Unassembled WGS sequence"/>
</dbReference>
<dbReference type="SUPFAM" id="SSF88946">
    <property type="entry name" value="Sigma2 domain of RNA polymerase sigma factors"/>
    <property type="match status" value="1"/>
</dbReference>
<comment type="similarity">
    <text evidence="1">Belongs to the sigma-70 factor family. ECF subfamily.</text>
</comment>
<dbReference type="InterPro" id="IPR013325">
    <property type="entry name" value="RNA_pol_sigma_r2"/>
</dbReference>
<evidence type="ECO:0000256" key="3">
    <source>
        <dbReference type="ARBA" id="ARBA00023082"/>
    </source>
</evidence>
<protein>
    <submittedName>
        <fullName evidence="8">RNA polymerase sigma factor, sigma-70 family</fullName>
    </submittedName>
</protein>
<dbReference type="OrthoDB" id="9150024at2"/>
<feature type="domain" description="RNA polymerase sigma-70 region 2" evidence="6">
    <location>
        <begin position="30"/>
        <end position="97"/>
    </location>
</feature>
<dbReference type="GO" id="GO:0003677">
    <property type="term" value="F:DNA binding"/>
    <property type="evidence" value="ECO:0007669"/>
    <property type="project" value="UniProtKB-KW"/>
</dbReference>
<name>A0A1G9HK38_9BACT</name>
<dbReference type="Pfam" id="PF04545">
    <property type="entry name" value="Sigma70_r4"/>
    <property type="match status" value="1"/>
</dbReference>
<dbReference type="InterPro" id="IPR036388">
    <property type="entry name" value="WH-like_DNA-bd_sf"/>
</dbReference>
<dbReference type="AlphaFoldDB" id="A0A1G9HK38"/>
<dbReference type="InterPro" id="IPR007630">
    <property type="entry name" value="RNA_pol_sigma70_r4"/>
</dbReference>
<dbReference type="Gene3D" id="1.10.1740.10">
    <property type="match status" value="1"/>
</dbReference>
<dbReference type="GO" id="GO:0016987">
    <property type="term" value="F:sigma factor activity"/>
    <property type="evidence" value="ECO:0007669"/>
    <property type="project" value="UniProtKB-KW"/>
</dbReference>
<evidence type="ECO:0000313" key="9">
    <source>
        <dbReference type="Proteomes" id="UP000198510"/>
    </source>
</evidence>
<dbReference type="CDD" id="cd06171">
    <property type="entry name" value="Sigma70_r4"/>
    <property type="match status" value="1"/>
</dbReference>
<accession>A0A1G9HK38</accession>
<dbReference type="Gene3D" id="1.10.10.10">
    <property type="entry name" value="Winged helix-like DNA-binding domain superfamily/Winged helix DNA-binding domain"/>
    <property type="match status" value="1"/>
</dbReference>
<evidence type="ECO:0000256" key="4">
    <source>
        <dbReference type="ARBA" id="ARBA00023125"/>
    </source>
</evidence>
<dbReference type="EMBL" id="FNFO01000004">
    <property type="protein sequence ID" value="SDL13340.1"/>
    <property type="molecule type" value="Genomic_DNA"/>
</dbReference>
<dbReference type="RefSeq" id="WP_089682590.1">
    <property type="nucleotide sequence ID" value="NZ_FNFO01000004.1"/>
</dbReference>
<keyword evidence="3" id="KW-0731">Sigma factor</keyword>
<dbReference type="SUPFAM" id="SSF88659">
    <property type="entry name" value="Sigma3 and sigma4 domains of RNA polymerase sigma factors"/>
    <property type="match status" value="1"/>
</dbReference>
<dbReference type="PANTHER" id="PTHR43133">
    <property type="entry name" value="RNA POLYMERASE ECF-TYPE SIGMA FACTO"/>
    <property type="match status" value="1"/>
</dbReference>
<reference evidence="8 9" key="1">
    <citation type="submission" date="2016-10" db="EMBL/GenBank/DDBJ databases">
        <authorList>
            <person name="de Groot N.N."/>
        </authorList>
    </citation>
    <scope>NUCLEOTIDE SEQUENCE [LARGE SCALE GENOMIC DNA]</scope>
    <source>
        <strain evidence="8 9">DSM 25186</strain>
    </source>
</reference>
<dbReference type="InterPro" id="IPR014284">
    <property type="entry name" value="RNA_pol_sigma-70_dom"/>
</dbReference>
<evidence type="ECO:0000256" key="5">
    <source>
        <dbReference type="ARBA" id="ARBA00023163"/>
    </source>
</evidence>
<evidence type="ECO:0000256" key="1">
    <source>
        <dbReference type="ARBA" id="ARBA00010641"/>
    </source>
</evidence>